<accession>A0A8H9H1Q4</accession>
<sequence>MGVKLVVQVKLLPDAATDAALRETLNLCNRAANYVSRRAFDTNIKGKTSLQRLVYGDLKEMGLSAQPAIHAARKVAGAYATVKANLKAGNYGPQGSKRRAKVENSPVRFRKDAAQPFDDRCLSWQPDALTVSIWTVRGRSGRSRSPAPRHSLTCCAGIGGASPTWYSGAGPGTCTPPARFPNPKPSTRTGSSAWTWVSRTSPPPPMASATRAGS</sequence>
<evidence type="ECO:0000313" key="2">
    <source>
        <dbReference type="EMBL" id="GGO19132.1"/>
    </source>
</evidence>
<keyword evidence="3" id="KW-1185">Reference proteome</keyword>
<dbReference type="Proteomes" id="UP000653480">
    <property type="component" value="Unassembled WGS sequence"/>
</dbReference>
<comment type="caution">
    <text evidence="2">The sequence shown here is derived from an EMBL/GenBank/DDBJ whole genome shotgun (WGS) entry which is preliminary data.</text>
</comment>
<organism evidence="2 3">
    <name type="scientific">Microbispora bryophytorum</name>
    <dbReference type="NCBI Taxonomy" id="1460882"/>
    <lineage>
        <taxon>Bacteria</taxon>
        <taxon>Bacillati</taxon>
        <taxon>Actinomycetota</taxon>
        <taxon>Actinomycetes</taxon>
        <taxon>Streptosporangiales</taxon>
        <taxon>Streptosporangiaceae</taxon>
        <taxon>Microbispora</taxon>
    </lineage>
</organism>
<evidence type="ECO:0000313" key="3">
    <source>
        <dbReference type="Proteomes" id="UP000653480"/>
    </source>
</evidence>
<reference evidence="2" key="1">
    <citation type="journal article" date="2014" name="Int. J. Syst. Evol. Microbiol.">
        <title>Complete genome sequence of Corynebacterium casei LMG S-19264T (=DSM 44701T), isolated from a smear-ripened cheese.</title>
        <authorList>
            <consortium name="US DOE Joint Genome Institute (JGI-PGF)"/>
            <person name="Walter F."/>
            <person name="Albersmeier A."/>
            <person name="Kalinowski J."/>
            <person name="Ruckert C."/>
        </authorList>
    </citation>
    <scope>NUCLEOTIDE SEQUENCE</scope>
    <source>
        <strain evidence="2">CGMCC 4.7138</strain>
    </source>
</reference>
<proteinExistence type="predicted"/>
<dbReference type="EMBL" id="BMMN01000008">
    <property type="protein sequence ID" value="GGO19132.1"/>
    <property type="molecule type" value="Genomic_DNA"/>
</dbReference>
<evidence type="ECO:0000256" key="1">
    <source>
        <dbReference type="SAM" id="MobiDB-lite"/>
    </source>
</evidence>
<gene>
    <name evidence="2" type="ORF">GCM10011574_44320</name>
</gene>
<dbReference type="AlphaFoldDB" id="A0A8H9H1Q4"/>
<feature type="region of interest" description="Disordered" evidence="1">
    <location>
        <begin position="171"/>
        <end position="214"/>
    </location>
</feature>
<reference evidence="2" key="2">
    <citation type="submission" date="2020-09" db="EMBL/GenBank/DDBJ databases">
        <authorList>
            <person name="Sun Q."/>
            <person name="Zhou Y."/>
        </authorList>
    </citation>
    <scope>NUCLEOTIDE SEQUENCE</scope>
    <source>
        <strain evidence="2">CGMCC 4.7138</strain>
    </source>
</reference>
<protein>
    <recommendedName>
        <fullName evidence="4">Transposase</fullName>
    </recommendedName>
</protein>
<evidence type="ECO:0008006" key="4">
    <source>
        <dbReference type="Google" id="ProtNLM"/>
    </source>
</evidence>
<feature type="compositionally biased region" description="Polar residues" evidence="1">
    <location>
        <begin position="185"/>
        <end position="200"/>
    </location>
</feature>
<name>A0A8H9H1Q4_9ACTN</name>